<keyword evidence="9" id="KW-1185">Reference proteome</keyword>
<dbReference type="GeneID" id="96998156"/>
<dbReference type="RefSeq" id="WP_005396967.1">
    <property type="nucleotide sequence ID" value="NZ_JH601088.1"/>
</dbReference>
<comment type="similarity">
    <text evidence="2">Belongs to the GtrA family.</text>
</comment>
<dbReference type="GO" id="GO:0000271">
    <property type="term" value="P:polysaccharide biosynthetic process"/>
    <property type="evidence" value="ECO:0007669"/>
    <property type="project" value="InterPro"/>
</dbReference>
<comment type="caution">
    <text evidence="8">The sequence shown here is derived from an EMBL/GenBank/DDBJ whole genome shotgun (WGS) entry which is preliminary data.</text>
</comment>
<dbReference type="PANTHER" id="PTHR38459:SF5">
    <property type="entry name" value="CELL WALL TEICHOIC ACID GLYCOSYLATION PROTEIN GTCA"/>
    <property type="match status" value="1"/>
</dbReference>
<keyword evidence="4 6" id="KW-1133">Transmembrane helix</keyword>
<accession>H3NLF6</accession>
<keyword evidence="3 6" id="KW-0812">Transmembrane</keyword>
<feature type="domain" description="GtrA/DPMS transmembrane" evidence="7">
    <location>
        <begin position="21"/>
        <end position="138"/>
    </location>
</feature>
<evidence type="ECO:0000256" key="2">
    <source>
        <dbReference type="ARBA" id="ARBA00009399"/>
    </source>
</evidence>
<evidence type="ECO:0000256" key="5">
    <source>
        <dbReference type="ARBA" id="ARBA00023136"/>
    </source>
</evidence>
<feature type="transmembrane region" description="Helical" evidence="6">
    <location>
        <begin position="20"/>
        <end position="38"/>
    </location>
</feature>
<evidence type="ECO:0000259" key="7">
    <source>
        <dbReference type="Pfam" id="PF04138"/>
    </source>
</evidence>
<dbReference type="Pfam" id="PF04138">
    <property type="entry name" value="GtrA_DPMS_TM"/>
    <property type="match status" value="1"/>
</dbReference>
<organism evidence="8 9">
    <name type="scientific">Helcococcus kunzii ATCC 51366</name>
    <dbReference type="NCBI Taxonomy" id="883114"/>
    <lineage>
        <taxon>Bacteria</taxon>
        <taxon>Bacillati</taxon>
        <taxon>Bacillota</taxon>
        <taxon>Tissierellia</taxon>
        <taxon>Tissierellales</taxon>
        <taxon>Peptoniphilaceae</taxon>
        <taxon>Helcococcus</taxon>
    </lineage>
</organism>
<feature type="transmembrane region" description="Helical" evidence="6">
    <location>
        <begin position="44"/>
        <end position="64"/>
    </location>
</feature>
<dbReference type="Proteomes" id="UP000004191">
    <property type="component" value="Unassembled WGS sequence"/>
</dbReference>
<feature type="transmembrane region" description="Helical" evidence="6">
    <location>
        <begin position="85"/>
        <end position="107"/>
    </location>
</feature>
<comment type="subcellular location">
    <subcellularLocation>
        <location evidence="1">Membrane</location>
        <topology evidence="1">Multi-pass membrane protein</topology>
    </subcellularLocation>
</comment>
<evidence type="ECO:0000313" key="8">
    <source>
        <dbReference type="EMBL" id="EHR36037.1"/>
    </source>
</evidence>
<reference evidence="8 9" key="1">
    <citation type="submission" date="2012-01" db="EMBL/GenBank/DDBJ databases">
        <title>The Genome Sequence of Helcococcus kunzii ATCC 51366.</title>
        <authorList>
            <consortium name="The Broad Institute Genome Sequencing Platform"/>
            <person name="Earl A."/>
            <person name="Ward D."/>
            <person name="Feldgarden M."/>
            <person name="Gevers D."/>
            <person name="Huys G."/>
            <person name="Young S.K."/>
            <person name="Zeng Q."/>
            <person name="Gargeya S."/>
            <person name="Fitzgerald M."/>
            <person name="Haas B."/>
            <person name="Abouelleil A."/>
            <person name="Alvarado L."/>
            <person name="Arachchi H.M."/>
            <person name="Berlin A."/>
            <person name="Chapman S.B."/>
            <person name="Gearin G."/>
            <person name="Goldberg J."/>
            <person name="Griggs A."/>
            <person name="Gujja S."/>
            <person name="Hansen M."/>
            <person name="Heiman D."/>
            <person name="Howarth C."/>
            <person name="Larimer J."/>
            <person name="Lui A."/>
            <person name="MacDonald P.J.P."/>
            <person name="McCowen C."/>
            <person name="Montmayeur A."/>
            <person name="Murphy C."/>
            <person name="Neiman D."/>
            <person name="Pearson M."/>
            <person name="Priest M."/>
            <person name="Roberts A."/>
            <person name="Saif S."/>
            <person name="Shea T."/>
            <person name="Sisk P."/>
            <person name="Stolte C."/>
            <person name="Sykes S."/>
            <person name="Wortman J."/>
            <person name="Nusbaum C."/>
            <person name="Birren B."/>
        </authorList>
    </citation>
    <scope>NUCLEOTIDE SEQUENCE [LARGE SCALE GENOMIC DNA]</scope>
    <source>
        <strain evidence="8 9">ATCC 51366</strain>
    </source>
</reference>
<dbReference type="InterPro" id="IPR051401">
    <property type="entry name" value="GtrA_CellWall_Glycosyl"/>
</dbReference>
<protein>
    <recommendedName>
        <fullName evidence="7">GtrA/DPMS transmembrane domain-containing protein</fullName>
    </recommendedName>
</protein>
<dbReference type="PATRIC" id="fig|883114.3.peg.134"/>
<feature type="transmembrane region" description="Helical" evidence="6">
    <location>
        <begin position="119"/>
        <end position="138"/>
    </location>
</feature>
<dbReference type="eggNOG" id="COG2246">
    <property type="taxonomic scope" value="Bacteria"/>
</dbReference>
<sequence>MTKIKELIKYYYEKYKSQILYIFFGAITTFINIISYYVCFNVLGISNVVSTIIAWIFAVIFAFITNKIWVFESKSWDPEIAIKELVSFISVRLLTGLFDLAIMYIGVDVLNFNGMLMKILSNIFVLIANYVGSKLFIFKSTK</sequence>
<evidence type="ECO:0000256" key="6">
    <source>
        <dbReference type="SAM" id="Phobius"/>
    </source>
</evidence>
<dbReference type="HOGENOM" id="CLU_083873_1_1_9"/>
<dbReference type="STRING" id="883114.HMPREF9709_00133"/>
<evidence type="ECO:0000256" key="1">
    <source>
        <dbReference type="ARBA" id="ARBA00004141"/>
    </source>
</evidence>
<dbReference type="AlphaFoldDB" id="H3NLF6"/>
<keyword evidence="5 6" id="KW-0472">Membrane</keyword>
<gene>
    <name evidence="8" type="ORF">HMPREF9709_00133</name>
</gene>
<dbReference type="InterPro" id="IPR007267">
    <property type="entry name" value="GtrA_DPMS_TM"/>
</dbReference>
<evidence type="ECO:0000256" key="3">
    <source>
        <dbReference type="ARBA" id="ARBA00022692"/>
    </source>
</evidence>
<evidence type="ECO:0000313" key="9">
    <source>
        <dbReference type="Proteomes" id="UP000004191"/>
    </source>
</evidence>
<proteinExistence type="inferred from homology"/>
<dbReference type="GO" id="GO:0005886">
    <property type="term" value="C:plasma membrane"/>
    <property type="evidence" value="ECO:0007669"/>
    <property type="project" value="TreeGrafter"/>
</dbReference>
<evidence type="ECO:0000256" key="4">
    <source>
        <dbReference type="ARBA" id="ARBA00022989"/>
    </source>
</evidence>
<dbReference type="PANTHER" id="PTHR38459">
    <property type="entry name" value="PROPHAGE BACTOPRENOL-LINKED GLUCOSE TRANSLOCASE HOMOLOG"/>
    <property type="match status" value="1"/>
</dbReference>
<dbReference type="EMBL" id="AGEI01000003">
    <property type="protein sequence ID" value="EHR36037.1"/>
    <property type="molecule type" value="Genomic_DNA"/>
</dbReference>
<name>H3NLF6_9FIRM</name>